<evidence type="ECO:0000256" key="24">
    <source>
        <dbReference type="SAM" id="Phobius"/>
    </source>
</evidence>
<dbReference type="GO" id="GO:0016301">
    <property type="term" value="F:kinase activity"/>
    <property type="evidence" value="ECO:0007669"/>
    <property type="project" value="UniProtKB-KW"/>
</dbReference>
<dbReference type="InterPro" id="IPR050482">
    <property type="entry name" value="Sensor_HK_TwoCompSys"/>
</dbReference>
<dbReference type="SMART" id="SM00387">
    <property type="entry name" value="HATPase_c"/>
    <property type="match status" value="1"/>
</dbReference>
<feature type="transmembrane region" description="Helical" evidence="24">
    <location>
        <begin position="43"/>
        <end position="61"/>
    </location>
</feature>
<keyword evidence="12 24" id="KW-0812">Transmembrane</keyword>
<keyword evidence="16" id="KW-0067">ATP-binding</keyword>
<keyword evidence="11" id="KW-0808">Transferase</keyword>
<dbReference type="PROSITE" id="PS50109">
    <property type="entry name" value="HIS_KIN"/>
    <property type="match status" value="1"/>
</dbReference>
<dbReference type="InterPro" id="IPR036890">
    <property type="entry name" value="HATPase_C_sf"/>
</dbReference>
<evidence type="ECO:0000256" key="8">
    <source>
        <dbReference type="ARBA" id="ARBA00022485"/>
    </source>
</evidence>
<evidence type="ECO:0000256" key="12">
    <source>
        <dbReference type="ARBA" id="ARBA00022692"/>
    </source>
</evidence>
<dbReference type="Pfam" id="PF07730">
    <property type="entry name" value="HisKA_3"/>
    <property type="match status" value="1"/>
</dbReference>
<keyword evidence="14" id="KW-0547">Nucleotide-binding</keyword>
<evidence type="ECO:0000256" key="20">
    <source>
        <dbReference type="ARBA" id="ARBA00023014"/>
    </source>
</evidence>
<dbReference type="PANTHER" id="PTHR24421">
    <property type="entry name" value="NITRATE/NITRITE SENSOR PROTEIN NARX-RELATED"/>
    <property type="match status" value="1"/>
</dbReference>
<dbReference type="Pfam" id="PF02518">
    <property type="entry name" value="HATPase_c"/>
    <property type="match status" value="1"/>
</dbReference>
<dbReference type="PROSITE" id="PS50885">
    <property type="entry name" value="HAMP"/>
    <property type="match status" value="1"/>
</dbReference>
<evidence type="ECO:0000256" key="3">
    <source>
        <dbReference type="ARBA" id="ARBA00004496"/>
    </source>
</evidence>
<name>A0ABT6TDB2_9BACL</name>
<keyword evidence="21 24" id="KW-0472">Membrane</keyword>
<evidence type="ECO:0000256" key="4">
    <source>
        <dbReference type="ARBA" id="ARBA00004651"/>
    </source>
</evidence>
<evidence type="ECO:0000256" key="16">
    <source>
        <dbReference type="ARBA" id="ARBA00022840"/>
    </source>
</evidence>
<evidence type="ECO:0000313" key="28">
    <source>
        <dbReference type="Proteomes" id="UP001161691"/>
    </source>
</evidence>
<dbReference type="Gene3D" id="1.20.5.1930">
    <property type="match status" value="1"/>
</dbReference>
<dbReference type="EC" id="2.7.13.3" evidence="5"/>
<evidence type="ECO:0000256" key="11">
    <source>
        <dbReference type="ARBA" id="ARBA00022679"/>
    </source>
</evidence>
<keyword evidence="18" id="KW-0408">Iron</keyword>
<comment type="subcellular location">
    <subcellularLocation>
        <location evidence="4">Cell membrane</location>
        <topology evidence="4">Multi-pass membrane protein</topology>
    </subcellularLocation>
    <subcellularLocation>
        <location evidence="3">Cytoplasm</location>
    </subcellularLocation>
</comment>
<evidence type="ECO:0000256" key="6">
    <source>
        <dbReference type="ARBA" id="ARBA00017322"/>
    </source>
</evidence>
<dbReference type="EMBL" id="JAGRPV010000001">
    <property type="protein sequence ID" value="MDI4644675.1"/>
    <property type="molecule type" value="Genomic_DNA"/>
</dbReference>
<evidence type="ECO:0000256" key="1">
    <source>
        <dbReference type="ARBA" id="ARBA00000085"/>
    </source>
</evidence>
<evidence type="ECO:0000256" key="15">
    <source>
        <dbReference type="ARBA" id="ARBA00022777"/>
    </source>
</evidence>
<evidence type="ECO:0000259" key="25">
    <source>
        <dbReference type="PROSITE" id="PS50109"/>
    </source>
</evidence>
<dbReference type="SUPFAM" id="SSF55874">
    <property type="entry name" value="ATPase domain of HSP90 chaperone/DNA topoisomerase II/histidine kinase"/>
    <property type="match status" value="1"/>
</dbReference>
<keyword evidence="9" id="KW-0963">Cytoplasm</keyword>
<evidence type="ECO:0000256" key="19">
    <source>
        <dbReference type="ARBA" id="ARBA00023012"/>
    </source>
</evidence>
<gene>
    <name evidence="27" type="ORF">KB449_06850</name>
</gene>
<evidence type="ECO:0000256" key="21">
    <source>
        <dbReference type="ARBA" id="ARBA00023136"/>
    </source>
</evidence>
<dbReference type="Proteomes" id="UP001161691">
    <property type="component" value="Unassembled WGS sequence"/>
</dbReference>
<evidence type="ECO:0000259" key="26">
    <source>
        <dbReference type="PROSITE" id="PS50885"/>
    </source>
</evidence>
<dbReference type="PRINTS" id="PR00344">
    <property type="entry name" value="BCTRLSENSOR"/>
</dbReference>
<evidence type="ECO:0000256" key="2">
    <source>
        <dbReference type="ARBA" id="ARBA00001966"/>
    </source>
</evidence>
<evidence type="ECO:0000256" key="18">
    <source>
        <dbReference type="ARBA" id="ARBA00023004"/>
    </source>
</evidence>
<dbReference type="InterPro" id="IPR003660">
    <property type="entry name" value="HAMP_dom"/>
</dbReference>
<keyword evidence="15 27" id="KW-0418">Kinase</keyword>
<evidence type="ECO:0000256" key="10">
    <source>
        <dbReference type="ARBA" id="ARBA00022553"/>
    </source>
</evidence>
<keyword evidence="13" id="KW-0479">Metal-binding</keyword>
<evidence type="ECO:0000256" key="9">
    <source>
        <dbReference type="ARBA" id="ARBA00022490"/>
    </source>
</evidence>
<comment type="function">
    <text evidence="22">Member of the two-component regulatory system NreB/NreC involved in the control of dissimilatory nitrate/nitrite reduction in response to oxygen. NreB functions as a direct oxygen sensor histidine kinase which is autophosphorylated, in the absence of oxygen, probably at the conserved histidine residue, and transfers its phosphate group probably to a conserved aspartate residue of NreC. NreB/NreC activates the expression of the nitrate (narGHJI) and nitrite (nir) reductase operons, as well as the putative nitrate transporter gene narT.</text>
</comment>
<keyword evidence="10" id="KW-0597">Phosphoprotein</keyword>
<dbReference type="CDD" id="cd16917">
    <property type="entry name" value="HATPase_UhpB-NarQ-NarX-like"/>
    <property type="match status" value="1"/>
</dbReference>
<evidence type="ECO:0000256" key="7">
    <source>
        <dbReference type="ARBA" id="ARBA00022475"/>
    </source>
</evidence>
<proteinExistence type="predicted"/>
<comment type="catalytic activity">
    <reaction evidence="1">
        <text>ATP + protein L-histidine = ADP + protein N-phospho-L-histidine.</text>
        <dbReference type="EC" id="2.7.13.3"/>
    </reaction>
</comment>
<evidence type="ECO:0000256" key="5">
    <source>
        <dbReference type="ARBA" id="ARBA00012438"/>
    </source>
</evidence>
<feature type="transmembrane region" description="Helical" evidence="24">
    <location>
        <begin position="12"/>
        <end position="31"/>
    </location>
</feature>
<dbReference type="InterPro" id="IPR003594">
    <property type="entry name" value="HATPase_dom"/>
</dbReference>
<reference evidence="27" key="1">
    <citation type="submission" date="2023-04" db="EMBL/GenBank/DDBJ databases">
        <title>Comparative genomic analysis of Cohnella hashimotonis sp. nov., isolated from the International Space Station.</title>
        <authorList>
            <person name="Venkateswaran K."/>
            <person name="Simpson A."/>
        </authorList>
    </citation>
    <scope>NUCLEOTIDE SEQUENCE</scope>
    <source>
        <strain evidence="27">F6_2S_P_1</strain>
    </source>
</reference>
<accession>A0ABT6TDB2</accession>
<evidence type="ECO:0000256" key="14">
    <source>
        <dbReference type="ARBA" id="ARBA00022741"/>
    </source>
</evidence>
<keyword evidence="19" id="KW-0902">Two-component regulatory system</keyword>
<keyword evidence="20" id="KW-0411">Iron-sulfur</keyword>
<dbReference type="PANTHER" id="PTHR24421:SF37">
    <property type="entry name" value="SENSOR HISTIDINE KINASE NARS"/>
    <property type="match status" value="1"/>
</dbReference>
<feature type="domain" description="Histidine kinase" evidence="25">
    <location>
        <begin position="147"/>
        <end position="337"/>
    </location>
</feature>
<dbReference type="RefSeq" id="WP_282907663.1">
    <property type="nucleotide sequence ID" value="NZ_JAGRPV010000001.1"/>
</dbReference>
<keyword evidence="8" id="KW-0004">4Fe-4S</keyword>
<dbReference type="InterPro" id="IPR005467">
    <property type="entry name" value="His_kinase_dom"/>
</dbReference>
<dbReference type="InterPro" id="IPR011712">
    <property type="entry name" value="Sig_transdc_His_kin_sub3_dim/P"/>
</dbReference>
<evidence type="ECO:0000313" key="27">
    <source>
        <dbReference type="EMBL" id="MDI4644675.1"/>
    </source>
</evidence>
<feature type="domain" description="HAMP" evidence="26">
    <location>
        <begin position="64"/>
        <end position="116"/>
    </location>
</feature>
<evidence type="ECO:0000256" key="13">
    <source>
        <dbReference type="ARBA" id="ARBA00022723"/>
    </source>
</evidence>
<organism evidence="27 28">
    <name type="scientific">Cohnella hashimotonis</name>
    <dbReference type="NCBI Taxonomy" id="2826895"/>
    <lineage>
        <taxon>Bacteria</taxon>
        <taxon>Bacillati</taxon>
        <taxon>Bacillota</taxon>
        <taxon>Bacilli</taxon>
        <taxon>Bacillales</taxon>
        <taxon>Paenibacillaceae</taxon>
        <taxon>Cohnella</taxon>
    </lineage>
</organism>
<keyword evidence="7" id="KW-1003">Cell membrane</keyword>
<evidence type="ECO:0000256" key="17">
    <source>
        <dbReference type="ARBA" id="ARBA00022989"/>
    </source>
</evidence>
<evidence type="ECO:0000256" key="22">
    <source>
        <dbReference type="ARBA" id="ARBA00024827"/>
    </source>
</evidence>
<keyword evidence="28" id="KW-1185">Reference proteome</keyword>
<keyword evidence="17 24" id="KW-1133">Transmembrane helix</keyword>
<protein>
    <recommendedName>
        <fullName evidence="6">Oxygen sensor histidine kinase NreB</fullName>
        <ecNumber evidence="5">2.7.13.3</ecNumber>
    </recommendedName>
    <alternativeName>
        <fullName evidence="23">Nitrogen regulation protein B</fullName>
    </alternativeName>
</protein>
<sequence>MPKLLRNIKWEWAFYATLSGAVVVGVIYGLWRPHIEALPAGAAIYRLIPLLIAVRIVSAYFRGRRYQSRIDALQEALKQSAAGNWEARLPEERTDAFAGSYREFNRLQLGLAERLRLLQQLGEKEVMGKAATVEEAVLEERRRLARDLHDTVSQQLFAIHMSASALPALVDKNPEHAGRVMQQLIEMSKAAQRQMRGLIAQLRPLELQGRTLPEALDRWFPDYCRQNGMQGTLDVRVSAALPPAMEHQLFLIIQEAMANVMKHSGADEVRLVLGETDRQVLLSIDDDGDGFSADRVKAGSYGLTTMRERAIQLGGDVEIATKPGAGTRIKVGLPKFAHAIEGNGRG</sequence>
<comment type="cofactor">
    <cofactor evidence="2">
        <name>[4Fe-4S] cluster</name>
        <dbReference type="ChEBI" id="CHEBI:49883"/>
    </cofactor>
</comment>
<comment type="caution">
    <text evidence="27">The sequence shown here is derived from an EMBL/GenBank/DDBJ whole genome shotgun (WGS) entry which is preliminary data.</text>
</comment>
<dbReference type="Gene3D" id="3.30.565.10">
    <property type="entry name" value="Histidine kinase-like ATPase, C-terminal domain"/>
    <property type="match status" value="1"/>
</dbReference>
<evidence type="ECO:0000256" key="23">
    <source>
        <dbReference type="ARBA" id="ARBA00030800"/>
    </source>
</evidence>
<dbReference type="InterPro" id="IPR004358">
    <property type="entry name" value="Sig_transdc_His_kin-like_C"/>
</dbReference>